<comment type="caution">
    <text evidence="2">The sequence shown here is derived from an EMBL/GenBank/DDBJ whole genome shotgun (WGS) entry which is preliminary data.</text>
</comment>
<feature type="transmembrane region" description="Helical" evidence="1">
    <location>
        <begin position="12"/>
        <end position="34"/>
    </location>
</feature>
<evidence type="ECO:0000256" key="1">
    <source>
        <dbReference type="SAM" id="Phobius"/>
    </source>
</evidence>
<dbReference type="Proteomes" id="UP001597139">
    <property type="component" value="Unassembled WGS sequence"/>
</dbReference>
<keyword evidence="1" id="KW-1133">Transmembrane helix</keyword>
<reference evidence="2 3" key="1">
    <citation type="journal article" date="2019" name="Int. J. Syst. Evol. Microbiol.">
        <title>The Global Catalogue of Microorganisms (GCM) 10K type strain sequencing project: providing services to taxonomists for standard genome sequencing and annotation.</title>
        <authorList>
            <consortium name="The Broad Institute Genomics Platform"/>
            <consortium name="The Broad Institute Genome Sequencing Center for Infectious Disease"/>
            <person name="Wu L."/>
            <person name="Ma J."/>
        </authorList>
    </citation>
    <scope>NUCLEOTIDE SEQUENCE [LARGE SCALE GENOMIC DNA]</scope>
    <source>
        <strain evidence="2 3">CGMCC 1.12859</strain>
    </source>
</reference>
<proteinExistence type="predicted"/>
<keyword evidence="1" id="KW-0472">Membrane</keyword>
<evidence type="ECO:0008006" key="4">
    <source>
        <dbReference type="Google" id="ProtNLM"/>
    </source>
</evidence>
<name>A0ABD6BNS7_9EURY</name>
<dbReference type="RefSeq" id="WP_267646019.1">
    <property type="nucleotide sequence ID" value="NZ_JANHGR010000001.1"/>
</dbReference>
<sequence>MGQRAGAVILDGLLLGICLGVAATVLVGATMGVLTDRGQCLGDLAAGTVVFETN</sequence>
<keyword evidence="3" id="KW-1185">Reference proteome</keyword>
<dbReference type="EMBL" id="JBHUCZ010000001">
    <property type="protein sequence ID" value="MFD1566727.1"/>
    <property type="molecule type" value="Genomic_DNA"/>
</dbReference>
<dbReference type="AlphaFoldDB" id="A0ABD6BNS7"/>
<protein>
    <recommendedName>
        <fullName evidence="4">RDD family protein</fullName>
    </recommendedName>
</protein>
<organism evidence="2 3">
    <name type="scientific">Halolamina litorea</name>
    <dbReference type="NCBI Taxonomy" id="1515593"/>
    <lineage>
        <taxon>Archaea</taxon>
        <taxon>Methanobacteriati</taxon>
        <taxon>Methanobacteriota</taxon>
        <taxon>Stenosarchaea group</taxon>
        <taxon>Halobacteria</taxon>
        <taxon>Halobacteriales</taxon>
        <taxon>Haloferacaceae</taxon>
    </lineage>
</organism>
<accession>A0ABD6BNS7</accession>
<keyword evidence="1" id="KW-0812">Transmembrane</keyword>
<evidence type="ECO:0000313" key="3">
    <source>
        <dbReference type="Proteomes" id="UP001597139"/>
    </source>
</evidence>
<gene>
    <name evidence="2" type="ORF">ACFSAU_04415</name>
</gene>
<evidence type="ECO:0000313" key="2">
    <source>
        <dbReference type="EMBL" id="MFD1566727.1"/>
    </source>
</evidence>